<dbReference type="OrthoDB" id="3830579at2759"/>
<proteinExistence type="predicted"/>
<keyword evidence="2" id="KW-1185">Reference proteome</keyword>
<dbReference type="Gene3D" id="3.30.70.100">
    <property type="match status" value="2"/>
</dbReference>
<evidence type="ECO:0000313" key="2">
    <source>
        <dbReference type="Proteomes" id="UP000292702"/>
    </source>
</evidence>
<comment type="caution">
    <text evidence="1">The sequence shown here is derived from an EMBL/GenBank/DDBJ whole genome shotgun (WGS) entry which is preliminary data.</text>
</comment>
<dbReference type="AlphaFoldDB" id="A0A4R0RA96"/>
<dbReference type="STRING" id="92696.A0A4R0RA96"/>
<dbReference type="Proteomes" id="UP000292702">
    <property type="component" value="Unassembled WGS sequence"/>
</dbReference>
<gene>
    <name evidence="1" type="ORF">EIP91_009063</name>
</gene>
<sequence>MAKTFGYTEIARMESTQAYRDDPASLDSTLDMITGVGAKGLNALWTGLQVEDGKTFYMTVVWDDVEDHRAFMADKEYWNSVYEVYCKSALFDITKRDSLLHVPFTTDSNVHMNKPVTEFTIMELKPGQSAAAIEAIIKKEAEQRNELLKDRTSRGRFAWGITNEISEMYVIMTGWDSVEDSEDFRKEYKDRLVNFMTALSDVAQGTTERYRLTRHKA</sequence>
<reference evidence="1 2" key="1">
    <citation type="submission" date="2018-11" db="EMBL/GenBank/DDBJ databases">
        <title>Genome assembly of Steccherinum ochraceum LE-BIN_3174, the white-rot fungus of the Steccherinaceae family (The Residual Polyporoid clade, Polyporales, Basidiomycota).</title>
        <authorList>
            <person name="Fedorova T.V."/>
            <person name="Glazunova O.A."/>
            <person name="Landesman E.O."/>
            <person name="Moiseenko K.V."/>
            <person name="Psurtseva N.V."/>
            <person name="Savinova O.S."/>
            <person name="Shakhova N.V."/>
            <person name="Tyazhelova T.V."/>
            <person name="Vasina D.V."/>
        </authorList>
    </citation>
    <scope>NUCLEOTIDE SEQUENCE [LARGE SCALE GENOMIC DNA]</scope>
    <source>
        <strain evidence="1 2">LE-BIN_3174</strain>
    </source>
</reference>
<evidence type="ECO:0008006" key="3">
    <source>
        <dbReference type="Google" id="ProtNLM"/>
    </source>
</evidence>
<accession>A0A4R0RA96</accession>
<name>A0A4R0RA96_9APHY</name>
<protein>
    <recommendedName>
        <fullName evidence="3">ABM domain-containing protein</fullName>
    </recommendedName>
</protein>
<dbReference type="EMBL" id="RWJN01000508">
    <property type="protein sequence ID" value="TCD61079.1"/>
    <property type="molecule type" value="Genomic_DNA"/>
</dbReference>
<evidence type="ECO:0000313" key="1">
    <source>
        <dbReference type="EMBL" id="TCD61079.1"/>
    </source>
</evidence>
<organism evidence="1 2">
    <name type="scientific">Steccherinum ochraceum</name>
    <dbReference type="NCBI Taxonomy" id="92696"/>
    <lineage>
        <taxon>Eukaryota</taxon>
        <taxon>Fungi</taxon>
        <taxon>Dikarya</taxon>
        <taxon>Basidiomycota</taxon>
        <taxon>Agaricomycotina</taxon>
        <taxon>Agaricomycetes</taxon>
        <taxon>Polyporales</taxon>
        <taxon>Steccherinaceae</taxon>
        <taxon>Steccherinum</taxon>
    </lineage>
</organism>